<feature type="chain" id="PRO_5031150071" evidence="4">
    <location>
        <begin position="33"/>
        <end position="176"/>
    </location>
</feature>
<evidence type="ECO:0000256" key="2">
    <source>
        <dbReference type="ARBA" id="ARBA00023136"/>
    </source>
</evidence>
<evidence type="ECO:0000256" key="1">
    <source>
        <dbReference type="ARBA" id="ARBA00004442"/>
    </source>
</evidence>
<dbReference type="PANTHER" id="PTHR30329">
    <property type="entry name" value="STATOR ELEMENT OF FLAGELLAR MOTOR COMPLEX"/>
    <property type="match status" value="1"/>
</dbReference>
<dbReference type="PRINTS" id="PR01023">
    <property type="entry name" value="NAFLGMOTY"/>
</dbReference>
<dbReference type="GO" id="GO:0009279">
    <property type="term" value="C:cell outer membrane"/>
    <property type="evidence" value="ECO:0007669"/>
    <property type="project" value="UniProtKB-SubCell"/>
</dbReference>
<comment type="caution">
    <text evidence="6">The sequence shown here is derived from an EMBL/GenBank/DDBJ whole genome shotgun (WGS) entry which is preliminary data.</text>
</comment>
<dbReference type="RefSeq" id="WP_179633870.1">
    <property type="nucleotide sequence ID" value="NZ_CAXYYM010000117.1"/>
</dbReference>
<dbReference type="CDD" id="cd07185">
    <property type="entry name" value="OmpA_C-like"/>
    <property type="match status" value="1"/>
</dbReference>
<dbReference type="InterPro" id="IPR006664">
    <property type="entry name" value="OMP_bac"/>
</dbReference>
<protein>
    <submittedName>
        <fullName evidence="6">Outer membrane protein OmpA-like peptidoglycan-associated protein</fullName>
    </submittedName>
</protein>
<proteinExistence type="predicted"/>
<accession>A0A7Y9UJT6</accession>
<dbReference type="Proteomes" id="UP000518288">
    <property type="component" value="Unassembled WGS sequence"/>
</dbReference>
<evidence type="ECO:0000313" key="7">
    <source>
        <dbReference type="Proteomes" id="UP000518288"/>
    </source>
</evidence>
<dbReference type="PROSITE" id="PS51257">
    <property type="entry name" value="PROKAR_LIPOPROTEIN"/>
    <property type="match status" value="1"/>
</dbReference>
<feature type="signal peptide" evidence="4">
    <location>
        <begin position="1"/>
        <end position="32"/>
    </location>
</feature>
<keyword evidence="2 3" id="KW-0472">Membrane</keyword>
<evidence type="ECO:0000313" key="6">
    <source>
        <dbReference type="EMBL" id="NYG33060.1"/>
    </source>
</evidence>
<sequence>MTRHDHHPARRRSLGAAGALALVVTLTLTGCATPPPPAPPARFSPAQVTALRQMGFAEVTEGWELNLAGKVLFSFNDERLGPDGLQTVTGIADTLRKEDLTRLRIEGHADNIGGDEYNRRLSTRRAEVVAREFTARGLPAARIEIRGVGSTMPIADNATEAGRTQNRRVVVLVRGD</sequence>
<dbReference type="InterPro" id="IPR006665">
    <property type="entry name" value="OmpA-like"/>
</dbReference>
<keyword evidence="7" id="KW-1185">Reference proteome</keyword>
<dbReference type="PROSITE" id="PS51123">
    <property type="entry name" value="OMPA_2"/>
    <property type="match status" value="1"/>
</dbReference>
<dbReference type="PROSITE" id="PS51318">
    <property type="entry name" value="TAT"/>
    <property type="match status" value="1"/>
</dbReference>
<feature type="domain" description="OmpA-like" evidence="5">
    <location>
        <begin position="61"/>
        <end position="176"/>
    </location>
</feature>
<gene>
    <name evidence="6" type="ORF">BDD16_002046</name>
</gene>
<dbReference type="Gene3D" id="3.30.1330.60">
    <property type="entry name" value="OmpA-like domain"/>
    <property type="match status" value="1"/>
</dbReference>
<evidence type="ECO:0000259" key="5">
    <source>
        <dbReference type="PROSITE" id="PS51123"/>
    </source>
</evidence>
<dbReference type="AlphaFoldDB" id="A0A7Y9UJT6"/>
<organism evidence="6 7">
    <name type="scientific">Sphaerotilus montanus</name>
    <dbReference type="NCBI Taxonomy" id="522889"/>
    <lineage>
        <taxon>Bacteria</taxon>
        <taxon>Pseudomonadati</taxon>
        <taxon>Pseudomonadota</taxon>
        <taxon>Betaproteobacteria</taxon>
        <taxon>Burkholderiales</taxon>
        <taxon>Sphaerotilaceae</taxon>
        <taxon>Sphaerotilus</taxon>
    </lineage>
</organism>
<reference evidence="6 7" key="1">
    <citation type="submission" date="2020-07" db="EMBL/GenBank/DDBJ databases">
        <title>Genomic Encyclopedia of Archaeal and Bacterial Type Strains, Phase II (KMG-II): from individual species to whole genera.</title>
        <authorList>
            <person name="Goeker M."/>
        </authorList>
    </citation>
    <scope>NUCLEOTIDE SEQUENCE [LARGE SCALE GENOMIC DNA]</scope>
    <source>
        <strain evidence="6 7">DSM 21226</strain>
    </source>
</reference>
<dbReference type="PRINTS" id="PR01021">
    <property type="entry name" value="OMPADOMAIN"/>
</dbReference>
<comment type="subcellular location">
    <subcellularLocation>
        <location evidence="1">Cell outer membrane</location>
    </subcellularLocation>
</comment>
<evidence type="ECO:0000256" key="4">
    <source>
        <dbReference type="SAM" id="SignalP"/>
    </source>
</evidence>
<dbReference type="InterPro" id="IPR006311">
    <property type="entry name" value="TAT_signal"/>
</dbReference>
<dbReference type="InterPro" id="IPR050330">
    <property type="entry name" value="Bact_OuterMem_StrucFunc"/>
</dbReference>
<evidence type="ECO:0000256" key="3">
    <source>
        <dbReference type="PROSITE-ProRule" id="PRU00473"/>
    </source>
</evidence>
<dbReference type="EMBL" id="JACCFH010000001">
    <property type="protein sequence ID" value="NYG33060.1"/>
    <property type="molecule type" value="Genomic_DNA"/>
</dbReference>
<name>A0A7Y9UJT6_9BURK</name>
<dbReference type="PANTHER" id="PTHR30329:SF17">
    <property type="entry name" value="LIPOPROTEIN YFIB-RELATED"/>
    <property type="match status" value="1"/>
</dbReference>
<keyword evidence="4" id="KW-0732">Signal</keyword>
<dbReference type="InterPro" id="IPR036737">
    <property type="entry name" value="OmpA-like_sf"/>
</dbReference>
<dbReference type="Pfam" id="PF00691">
    <property type="entry name" value="OmpA"/>
    <property type="match status" value="1"/>
</dbReference>
<dbReference type="SUPFAM" id="SSF103088">
    <property type="entry name" value="OmpA-like"/>
    <property type="match status" value="1"/>
</dbReference>